<dbReference type="Pfam" id="PF00078">
    <property type="entry name" value="RVT_1"/>
    <property type="match status" value="1"/>
</dbReference>
<dbReference type="Proteomes" id="UP000257109">
    <property type="component" value="Unassembled WGS sequence"/>
</dbReference>
<dbReference type="InterPro" id="IPR043502">
    <property type="entry name" value="DNA/RNA_pol_sf"/>
</dbReference>
<dbReference type="Pfam" id="PF00098">
    <property type="entry name" value="zf-CCHC"/>
    <property type="match status" value="1"/>
</dbReference>
<feature type="domain" description="Reverse transcriptase" evidence="1">
    <location>
        <begin position="472"/>
        <end position="569"/>
    </location>
</feature>
<proteinExistence type="predicted"/>
<dbReference type="PANTHER" id="PTHR35046">
    <property type="entry name" value="ZINC KNUCKLE (CCHC-TYPE) FAMILY PROTEIN"/>
    <property type="match status" value="1"/>
</dbReference>
<dbReference type="EMBL" id="QJKJ01017507">
    <property type="protein sequence ID" value="RDX58429.1"/>
    <property type="molecule type" value="Genomic_DNA"/>
</dbReference>
<organism evidence="5 6">
    <name type="scientific">Mucuna pruriens</name>
    <name type="common">Velvet bean</name>
    <name type="synonym">Dolichos pruriens</name>
    <dbReference type="NCBI Taxonomy" id="157652"/>
    <lineage>
        <taxon>Eukaryota</taxon>
        <taxon>Viridiplantae</taxon>
        <taxon>Streptophyta</taxon>
        <taxon>Embryophyta</taxon>
        <taxon>Tracheophyta</taxon>
        <taxon>Spermatophyta</taxon>
        <taxon>Magnoliopsida</taxon>
        <taxon>eudicotyledons</taxon>
        <taxon>Gunneridae</taxon>
        <taxon>Pentapetalae</taxon>
        <taxon>rosids</taxon>
        <taxon>fabids</taxon>
        <taxon>Fabales</taxon>
        <taxon>Fabaceae</taxon>
        <taxon>Papilionoideae</taxon>
        <taxon>50 kb inversion clade</taxon>
        <taxon>NPAAA clade</taxon>
        <taxon>indigoferoid/millettioid clade</taxon>
        <taxon>Phaseoleae</taxon>
        <taxon>Mucuna</taxon>
    </lineage>
</organism>
<dbReference type="AlphaFoldDB" id="A0A371E0W8"/>
<evidence type="ECO:0000259" key="2">
    <source>
        <dbReference type="Pfam" id="PF00098"/>
    </source>
</evidence>
<feature type="domain" description="Retrotransposon gag" evidence="3">
    <location>
        <begin position="35"/>
        <end position="86"/>
    </location>
</feature>
<keyword evidence="6" id="KW-1185">Reference proteome</keyword>
<name>A0A371E0W8_MUCPR</name>
<feature type="non-terminal residue" evidence="5">
    <location>
        <position position="719"/>
    </location>
</feature>
<dbReference type="Pfam" id="PF03732">
    <property type="entry name" value="Retrotrans_gag"/>
    <property type="match status" value="1"/>
</dbReference>
<dbReference type="InterPro" id="IPR041577">
    <property type="entry name" value="RT_RNaseH_2"/>
</dbReference>
<dbReference type="GO" id="GO:0008270">
    <property type="term" value="F:zinc ion binding"/>
    <property type="evidence" value="ECO:0007669"/>
    <property type="project" value="InterPro"/>
</dbReference>
<sequence length="719" mass="83657">MCLIVTITWKRKGVISLRLTGRHEVYHEKNICIKHYHRDLHRKLQSLTQGSVSVQDYYKEMEIAMTRANVKENREVTMARFIGGLKKKIVDVVELQHYMEIEDLLHKAIQVERQLKSKNVIAKYSNAHPTGKIDTDTYYRSHDIKCFKCQGVEHIASQCSNKRAMIMMDNEEIESKSSSDDEIPPLEDCSDVEVVEPVDGVVLPKEDGDVEQREHIFHTRCPVQGKVCNMILDGWSCTNVASTILVEKINLQTTKHPRPYKLQWLMPFAIENYKDEVLCDVILMKARHILLDHPWQLDRKVTHKGLKITLTPLSLKKVCEYQIKMRKVREYKLREDQLSIQEKERKENMSENMQKKEKYEIECSEEKSKNMSAFAKKKEVESALLAKEKLIEFTDIFLDEVPYGLPPLRGIDHQIDLIPDCPIPNRPTYRENSEETKEIQKQVNELLQKGFVRESLSPCFVPVILVPKKDGTWHMCIDSRVINKITIKYKYGTWHMPFGLTNAPNIFMRLMNHVLHSFIGKFVVYFDDILIYSKTLYEHCSFFLESVVFLGFVVCSKGISVDEEKIKAIREWPTPKNANEVRSFHGLTSFYRRFVKNFSSIVEPLNELVKKNVVFKWDDVHEKTFNLLKYKLTNAPMLCLPNFDSAFEIECDASSVGIGVVWNSCIKHAFGDYYRYDGFLFKKNKLCVPTCSLCEMLVRETHGGGLMGHFRVKKTLEIL</sequence>
<feature type="domain" description="Reverse transcriptase/retrotransposon-derived protein RNase H-like" evidence="4">
    <location>
        <begin position="617"/>
        <end position="661"/>
    </location>
</feature>
<dbReference type="CDD" id="cd01647">
    <property type="entry name" value="RT_LTR"/>
    <property type="match status" value="1"/>
</dbReference>
<dbReference type="InterPro" id="IPR001878">
    <property type="entry name" value="Znf_CCHC"/>
</dbReference>
<accession>A0A371E0W8</accession>
<evidence type="ECO:0000259" key="4">
    <source>
        <dbReference type="Pfam" id="PF17919"/>
    </source>
</evidence>
<evidence type="ECO:0000313" key="5">
    <source>
        <dbReference type="EMBL" id="RDX58429.1"/>
    </source>
</evidence>
<evidence type="ECO:0000313" key="6">
    <source>
        <dbReference type="Proteomes" id="UP000257109"/>
    </source>
</evidence>
<dbReference type="Pfam" id="PF17919">
    <property type="entry name" value="RT_RNaseH_2"/>
    <property type="match status" value="1"/>
</dbReference>
<evidence type="ECO:0000259" key="1">
    <source>
        <dbReference type="Pfam" id="PF00078"/>
    </source>
</evidence>
<gene>
    <name evidence="5" type="primary">pol</name>
    <name evidence="5" type="ORF">CR513_62257</name>
</gene>
<comment type="caution">
    <text evidence="5">The sequence shown here is derived from an EMBL/GenBank/DDBJ whole genome shotgun (WGS) entry which is preliminary data.</text>
</comment>
<dbReference type="InterPro" id="IPR000477">
    <property type="entry name" value="RT_dom"/>
</dbReference>
<dbReference type="InterPro" id="IPR043128">
    <property type="entry name" value="Rev_trsase/Diguanyl_cyclase"/>
</dbReference>
<dbReference type="InterPro" id="IPR005162">
    <property type="entry name" value="Retrotrans_gag_dom"/>
</dbReference>
<dbReference type="FunFam" id="3.30.70.270:FF:000026">
    <property type="entry name" value="Transposon Ty3-G Gag-Pol polyprotein"/>
    <property type="match status" value="1"/>
</dbReference>
<evidence type="ECO:0000259" key="3">
    <source>
        <dbReference type="Pfam" id="PF03732"/>
    </source>
</evidence>
<dbReference type="Gene3D" id="3.30.70.270">
    <property type="match status" value="2"/>
</dbReference>
<feature type="non-terminal residue" evidence="5">
    <location>
        <position position="1"/>
    </location>
</feature>
<feature type="domain" description="CCHC-type" evidence="2">
    <location>
        <begin position="144"/>
        <end position="160"/>
    </location>
</feature>
<dbReference type="SUPFAM" id="SSF56672">
    <property type="entry name" value="DNA/RNA polymerases"/>
    <property type="match status" value="1"/>
</dbReference>
<dbReference type="OrthoDB" id="1747743at2759"/>
<dbReference type="PANTHER" id="PTHR35046:SF9">
    <property type="entry name" value="RNA-DIRECTED DNA POLYMERASE"/>
    <property type="match status" value="1"/>
</dbReference>
<dbReference type="GO" id="GO:0003676">
    <property type="term" value="F:nucleic acid binding"/>
    <property type="evidence" value="ECO:0007669"/>
    <property type="project" value="InterPro"/>
</dbReference>
<protein>
    <submittedName>
        <fullName evidence="5">Retrovirus-related Pol polyprotein from transposon 17.6</fullName>
    </submittedName>
</protein>
<reference evidence="5" key="1">
    <citation type="submission" date="2018-05" db="EMBL/GenBank/DDBJ databases">
        <title>Draft genome of Mucuna pruriens seed.</title>
        <authorList>
            <person name="Nnadi N.E."/>
            <person name="Vos R."/>
            <person name="Hasami M.H."/>
            <person name="Devisetty U.K."/>
            <person name="Aguiy J.C."/>
        </authorList>
    </citation>
    <scope>NUCLEOTIDE SEQUENCE [LARGE SCALE GENOMIC DNA]</scope>
    <source>
        <strain evidence="5">JCA_2017</strain>
    </source>
</reference>
<dbReference type="Gene3D" id="3.10.10.10">
    <property type="entry name" value="HIV Type 1 Reverse Transcriptase, subunit A, domain 1"/>
    <property type="match status" value="2"/>
</dbReference>